<keyword evidence="1" id="KW-1133">Transmembrane helix</keyword>
<protein>
    <submittedName>
        <fullName evidence="2">Uncharacterized protein</fullName>
    </submittedName>
</protein>
<keyword evidence="1" id="KW-0812">Transmembrane</keyword>
<dbReference type="EMBL" id="VSSQ01047662">
    <property type="protein sequence ID" value="MPN01666.1"/>
    <property type="molecule type" value="Genomic_DNA"/>
</dbReference>
<comment type="caution">
    <text evidence="2">The sequence shown here is derived from an EMBL/GenBank/DDBJ whole genome shotgun (WGS) entry which is preliminary data.</text>
</comment>
<organism evidence="2">
    <name type="scientific">bioreactor metagenome</name>
    <dbReference type="NCBI Taxonomy" id="1076179"/>
    <lineage>
        <taxon>unclassified sequences</taxon>
        <taxon>metagenomes</taxon>
        <taxon>ecological metagenomes</taxon>
    </lineage>
</organism>
<proteinExistence type="predicted"/>
<keyword evidence="1" id="KW-0472">Membrane</keyword>
<accession>A0A645EJP2</accession>
<name>A0A645EJP2_9ZZZZ</name>
<evidence type="ECO:0000313" key="2">
    <source>
        <dbReference type="EMBL" id="MPN01666.1"/>
    </source>
</evidence>
<feature type="transmembrane region" description="Helical" evidence="1">
    <location>
        <begin position="36"/>
        <end position="57"/>
    </location>
</feature>
<evidence type="ECO:0000256" key="1">
    <source>
        <dbReference type="SAM" id="Phobius"/>
    </source>
</evidence>
<gene>
    <name evidence="2" type="ORF">SDC9_148877</name>
</gene>
<sequence>MFWIRKINKSFSFRVNTIEISLIKTSPLAKLILSPAYSSILLLLLTVPSTLFIRAYALAASTFKLNGLVTYSSAPYSKPRSLSSSCDFAVSIMTGTSDFSRKISQTRRPSISGSMISRKTRSIFSFLKIMIASRPVSASKILKPSSVK</sequence>
<dbReference type="AlphaFoldDB" id="A0A645EJP2"/>
<reference evidence="2" key="1">
    <citation type="submission" date="2019-08" db="EMBL/GenBank/DDBJ databases">
        <authorList>
            <person name="Kucharzyk K."/>
            <person name="Murdoch R.W."/>
            <person name="Higgins S."/>
            <person name="Loffler F."/>
        </authorList>
    </citation>
    <scope>NUCLEOTIDE SEQUENCE</scope>
</reference>